<feature type="transmembrane region" description="Helical" evidence="6">
    <location>
        <begin position="371"/>
        <end position="390"/>
    </location>
</feature>
<evidence type="ECO:0000256" key="2">
    <source>
        <dbReference type="ARBA" id="ARBA00022475"/>
    </source>
</evidence>
<dbReference type="EMBL" id="UGTS01000006">
    <property type="protein sequence ID" value="SUC40324.1"/>
    <property type="molecule type" value="Genomic_DNA"/>
</dbReference>
<dbReference type="AlphaFoldDB" id="A0A379GH26"/>
<feature type="domain" description="Major facilitator superfamily (MFS) profile" evidence="7">
    <location>
        <begin position="20"/>
        <end position="394"/>
    </location>
</feature>
<feature type="transmembrane region" description="Helical" evidence="6">
    <location>
        <begin position="145"/>
        <end position="162"/>
    </location>
</feature>
<dbReference type="GO" id="GO:0022857">
    <property type="term" value="F:transmembrane transporter activity"/>
    <property type="evidence" value="ECO:0007669"/>
    <property type="project" value="InterPro"/>
</dbReference>
<feature type="transmembrane region" description="Helical" evidence="6">
    <location>
        <begin position="282"/>
        <end position="299"/>
    </location>
</feature>
<evidence type="ECO:0000256" key="6">
    <source>
        <dbReference type="SAM" id="Phobius"/>
    </source>
</evidence>
<organism evidence="8 9">
    <name type="scientific">Proteus mirabilis</name>
    <dbReference type="NCBI Taxonomy" id="584"/>
    <lineage>
        <taxon>Bacteria</taxon>
        <taxon>Pseudomonadati</taxon>
        <taxon>Pseudomonadota</taxon>
        <taxon>Gammaproteobacteria</taxon>
        <taxon>Enterobacterales</taxon>
        <taxon>Morganellaceae</taxon>
        <taxon>Proteus</taxon>
    </lineage>
</organism>
<dbReference type="SUPFAM" id="SSF103473">
    <property type="entry name" value="MFS general substrate transporter"/>
    <property type="match status" value="1"/>
</dbReference>
<evidence type="ECO:0000256" key="1">
    <source>
        <dbReference type="ARBA" id="ARBA00004651"/>
    </source>
</evidence>
<dbReference type="CDD" id="cd17324">
    <property type="entry name" value="MFS_NepI_like"/>
    <property type="match status" value="1"/>
</dbReference>
<feature type="transmembrane region" description="Helical" evidence="6">
    <location>
        <begin position="86"/>
        <end position="105"/>
    </location>
</feature>
<evidence type="ECO:0000259" key="7">
    <source>
        <dbReference type="PROSITE" id="PS50850"/>
    </source>
</evidence>
<keyword evidence="3 6" id="KW-0812">Transmembrane</keyword>
<keyword evidence="5 6" id="KW-0472">Membrane</keyword>
<reference evidence="8 9" key="1">
    <citation type="submission" date="2018-06" db="EMBL/GenBank/DDBJ databases">
        <authorList>
            <consortium name="Pathogen Informatics"/>
            <person name="Doyle S."/>
        </authorList>
    </citation>
    <scope>NUCLEOTIDE SEQUENCE [LARGE SCALE GENOMIC DNA]</scope>
    <source>
        <strain evidence="8 9">NCTC11938</strain>
    </source>
</reference>
<keyword evidence="4 6" id="KW-1133">Transmembrane helix</keyword>
<sequence>MNITTPNSINEVSRKTAWIRVIILSFAAFVFNTTEFVPVALLSNISESFAMVPAQTGLMITIYAWVVALMSLPLMIMTSKVERRKLLIILFIVFILSHVLSGVAWDFNSLIVGRVGVAFAHAVFWSITASLAIRMAPHGKKAQALSLLATGVALATVLGLPLGRVVGQWLGWRATFLGIGVLALITMLALMRYLPLLPSEHSGSLKSVPILLKRAPLVGIFLLTVIAVTAHFTAYSYIEPFVIDIAKLDENFATIVLLIFGGAGILGSVLFSRYSTKMPTSFLFFALILLTVCLSTLMMSSQHTLTFIALIIFWGIGFMCIALGLQVKVIDLAPDATDIAMSIYSGIFNIGIGAGALLGNQVILHAGMPNIGYAGTALSIIALAWCGFIFTRYRVAMGGKPREKTGSIKQNL</sequence>
<name>A0A379GH26_PROMI</name>
<accession>A0A379GH26</accession>
<feature type="transmembrane region" description="Helical" evidence="6">
    <location>
        <begin position="174"/>
        <end position="194"/>
    </location>
</feature>
<gene>
    <name evidence="8" type="primary">sotB</name>
    <name evidence="8" type="ORF">NCTC11938_04619</name>
</gene>
<feature type="transmembrane region" description="Helical" evidence="6">
    <location>
        <begin position="215"/>
        <end position="238"/>
    </location>
</feature>
<dbReference type="GO" id="GO:0005886">
    <property type="term" value="C:plasma membrane"/>
    <property type="evidence" value="ECO:0007669"/>
    <property type="project" value="UniProtKB-SubCell"/>
</dbReference>
<feature type="transmembrane region" description="Helical" evidence="6">
    <location>
        <begin position="111"/>
        <end position="133"/>
    </location>
</feature>
<dbReference type="NCBIfam" id="NF002921">
    <property type="entry name" value="PRK03545.1"/>
    <property type="match status" value="1"/>
</dbReference>
<comment type="subcellular location">
    <subcellularLocation>
        <location evidence="1">Cell membrane</location>
        <topology evidence="1">Multi-pass membrane protein</topology>
    </subcellularLocation>
</comment>
<dbReference type="InterPro" id="IPR020846">
    <property type="entry name" value="MFS_dom"/>
</dbReference>
<feature type="transmembrane region" description="Helical" evidence="6">
    <location>
        <begin position="54"/>
        <end position="74"/>
    </location>
</feature>
<dbReference type="InterPro" id="IPR036259">
    <property type="entry name" value="MFS_trans_sf"/>
</dbReference>
<feature type="transmembrane region" description="Helical" evidence="6">
    <location>
        <begin position="250"/>
        <end position="270"/>
    </location>
</feature>
<keyword evidence="2" id="KW-1003">Cell membrane</keyword>
<evidence type="ECO:0000256" key="3">
    <source>
        <dbReference type="ARBA" id="ARBA00022692"/>
    </source>
</evidence>
<dbReference type="InterPro" id="IPR011701">
    <property type="entry name" value="MFS"/>
</dbReference>
<dbReference type="Proteomes" id="UP000254191">
    <property type="component" value="Unassembled WGS sequence"/>
</dbReference>
<evidence type="ECO:0000313" key="8">
    <source>
        <dbReference type="EMBL" id="SUC40324.1"/>
    </source>
</evidence>
<dbReference type="PANTHER" id="PTHR43124">
    <property type="entry name" value="PURINE EFFLUX PUMP PBUE"/>
    <property type="match status" value="1"/>
</dbReference>
<dbReference type="PROSITE" id="PS50850">
    <property type="entry name" value="MFS"/>
    <property type="match status" value="1"/>
</dbReference>
<proteinExistence type="predicted"/>
<evidence type="ECO:0000256" key="4">
    <source>
        <dbReference type="ARBA" id="ARBA00022989"/>
    </source>
</evidence>
<dbReference type="Pfam" id="PF07690">
    <property type="entry name" value="MFS_1"/>
    <property type="match status" value="1"/>
</dbReference>
<dbReference type="PANTHER" id="PTHR43124:SF4">
    <property type="entry name" value="SUGAR EFFLUX TRANSPORTER"/>
    <property type="match status" value="1"/>
</dbReference>
<feature type="transmembrane region" description="Helical" evidence="6">
    <location>
        <begin position="339"/>
        <end position="359"/>
    </location>
</feature>
<dbReference type="Gene3D" id="1.20.1250.20">
    <property type="entry name" value="MFS general substrate transporter like domains"/>
    <property type="match status" value="1"/>
</dbReference>
<evidence type="ECO:0000256" key="5">
    <source>
        <dbReference type="ARBA" id="ARBA00023136"/>
    </source>
</evidence>
<feature type="transmembrane region" description="Helical" evidence="6">
    <location>
        <begin position="305"/>
        <end position="327"/>
    </location>
</feature>
<dbReference type="InterPro" id="IPR050189">
    <property type="entry name" value="MFS_Efflux_Transporters"/>
</dbReference>
<protein>
    <submittedName>
        <fullName evidence="8">Sugar efflux transporter</fullName>
    </submittedName>
</protein>
<evidence type="ECO:0000313" key="9">
    <source>
        <dbReference type="Proteomes" id="UP000254191"/>
    </source>
</evidence>
<feature type="transmembrane region" description="Helical" evidence="6">
    <location>
        <begin position="21"/>
        <end position="42"/>
    </location>
</feature>